<dbReference type="Pfam" id="PF24883">
    <property type="entry name" value="NPHP3_N"/>
    <property type="match status" value="1"/>
</dbReference>
<proteinExistence type="predicted"/>
<evidence type="ECO:0000256" key="3">
    <source>
        <dbReference type="SAM" id="MobiDB-lite"/>
    </source>
</evidence>
<dbReference type="Pfam" id="PF22939">
    <property type="entry name" value="WHD_GPIID"/>
    <property type="match status" value="1"/>
</dbReference>
<evidence type="ECO:0000256" key="1">
    <source>
        <dbReference type="ARBA" id="ARBA00022737"/>
    </source>
</evidence>
<dbReference type="Proteomes" id="UP000077002">
    <property type="component" value="Unassembled WGS sequence"/>
</dbReference>
<reference evidence="5 6" key="1">
    <citation type="submission" date="2016-03" db="EMBL/GenBank/DDBJ databases">
        <title>Draft genome sequence of the Fonsecaea monophora CBS 269.37.</title>
        <authorList>
            <person name="Bombassaro A."/>
            <person name="Vinicius W.A."/>
            <person name="De Hoog S."/>
            <person name="Sun J."/>
            <person name="Souza E.M."/>
            <person name="Raittz R.T."/>
            <person name="Costa F."/>
            <person name="Leao A.C."/>
            <person name="Tadra-Sfeir M.Z."/>
            <person name="Baura V."/>
            <person name="Balsanelli E."/>
            <person name="Pedrosa F.O."/>
            <person name="Moreno L.F."/>
            <person name="Steffens M.B."/>
            <person name="Xi L."/>
            <person name="Bocca A.L."/>
            <person name="Felipe M.S."/>
            <person name="Teixeira M."/>
            <person name="Telles Filho F.Q."/>
            <person name="Azevedo C.M."/>
            <person name="Gomes R."/>
            <person name="Vicente V.A."/>
        </authorList>
    </citation>
    <scope>NUCLEOTIDE SEQUENCE [LARGE SCALE GENOMIC DNA]</scope>
    <source>
        <strain evidence="5 6">CBS 269.37</strain>
    </source>
</reference>
<dbReference type="InterPro" id="IPR027417">
    <property type="entry name" value="P-loop_NTPase"/>
</dbReference>
<protein>
    <recommendedName>
        <fullName evidence="4">NACHT domain-containing protein</fullName>
    </recommendedName>
</protein>
<dbReference type="Pfam" id="PF24809">
    <property type="entry name" value="DUF7708"/>
    <property type="match status" value="1"/>
</dbReference>
<feature type="repeat" description="ANK" evidence="2">
    <location>
        <begin position="1222"/>
        <end position="1254"/>
    </location>
</feature>
<dbReference type="PROSITE" id="PS50297">
    <property type="entry name" value="ANK_REP_REGION"/>
    <property type="match status" value="2"/>
</dbReference>
<dbReference type="RefSeq" id="XP_022510624.1">
    <property type="nucleotide sequence ID" value="XM_022657135.1"/>
</dbReference>
<dbReference type="InterPro" id="IPR036770">
    <property type="entry name" value="Ankyrin_rpt-contain_sf"/>
</dbReference>
<dbReference type="Pfam" id="PF12796">
    <property type="entry name" value="Ank_2"/>
    <property type="match status" value="1"/>
</dbReference>
<dbReference type="Gene3D" id="1.25.40.20">
    <property type="entry name" value="Ankyrin repeat-containing domain"/>
    <property type="match status" value="1"/>
</dbReference>
<feature type="region of interest" description="Disordered" evidence="3">
    <location>
        <begin position="1466"/>
        <end position="1509"/>
    </location>
</feature>
<evidence type="ECO:0000313" key="5">
    <source>
        <dbReference type="EMBL" id="OAG38672.1"/>
    </source>
</evidence>
<comment type="caution">
    <text evidence="5">The sequence shown here is derived from an EMBL/GenBank/DDBJ whole genome shotgun (WGS) entry which is preliminary data.</text>
</comment>
<dbReference type="InterPro" id="IPR007111">
    <property type="entry name" value="NACHT_NTPase"/>
</dbReference>
<dbReference type="InterPro" id="IPR002110">
    <property type="entry name" value="Ankyrin_rpt"/>
</dbReference>
<keyword evidence="2" id="KW-0040">ANK repeat</keyword>
<dbReference type="OrthoDB" id="21416at2759"/>
<dbReference type="PROSITE" id="PS50837">
    <property type="entry name" value="NACHT"/>
    <property type="match status" value="1"/>
</dbReference>
<dbReference type="InterPro" id="IPR056884">
    <property type="entry name" value="NPHP3-like_N"/>
</dbReference>
<keyword evidence="6" id="KW-1185">Reference proteome</keyword>
<dbReference type="GeneID" id="34602334"/>
<dbReference type="Pfam" id="PF13637">
    <property type="entry name" value="Ank_4"/>
    <property type="match status" value="1"/>
</dbReference>
<dbReference type="PANTHER" id="PTHR10039:SF14">
    <property type="entry name" value="NACHT DOMAIN-CONTAINING PROTEIN"/>
    <property type="match status" value="1"/>
</dbReference>
<evidence type="ECO:0000259" key="4">
    <source>
        <dbReference type="PROSITE" id="PS50837"/>
    </source>
</evidence>
<organism evidence="5 6">
    <name type="scientific">Fonsecaea monophora</name>
    <dbReference type="NCBI Taxonomy" id="254056"/>
    <lineage>
        <taxon>Eukaryota</taxon>
        <taxon>Fungi</taxon>
        <taxon>Dikarya</taxon>
        <taxon>Ascomycota</taxon>
        <taxon>Pezizomycotina</taxon>
        <taxon>Eurotiomycetes</taxon>
        <taxon>Chaetothyriomycetidae</taxon>
        <taxon>Chaetothyriales</taxon>
        <taxon>Herpotrichiellaceae</taxon>
        <taxon>Fonsecaea</taxon>
    </lineage>
</organism>
<name>A0A177F5K5_9EURO</name>
<dbReference type="EMBL" id="LVKK01000053">
    <property type="protein sequence ID" value="OAG38672.1"/>
    <property type="molecule type" value="Genomic_DNA"/>
</dbReference>
<dbReference type="PANTHER" id="PTHR10039">
    <property type="entry name" value="AMELOGENIN"/>
    <property type="match status" value="1"/>
</dbReference>
<accession>A0A177F5K5</accession>
<feature type="region of interest" description="Disordered" evidence="3">
    <location>
        <begin position="1388"/>
        <end position="1437"/>
    </location>
</feature>
<sequence length="1509" mass="168511">MATVTHADPASSMALVSSLFADASMDFKSKVPDHLVPTFDEIRTLQDLECAIRDIEASQGGRRSLRYLSKIMPYLKALDEYSKVIEVFVNAKPEIMAFVWGPIKLCLLIASKHEKAFNSLLSAYVKIKDALPHFSAVEQLFENNLQMRHVLVNLYKDILAFHLRVLTFFSRPGWSIAFRVTCRTFDDMFGDIVTNLERSKELFYSSASIAHYQAAQEARQQIEVIFKTQQETARIEKRTYVHGWLSPPEHCERHEQLCELRSEYPQTAQWIFEEPYWKNWLNNEEQSGRILWVSGIPGAGKTVIFSAMVESLILRSKSNSSCAVAYVYCKYNDRQRNSFAELARSLIHQLAGMNEICGEYLYDTATNSMESKARGKQVLTTITQDVLQCYEEVFIGIDGLDECEKDQRRQVLDFLKGLFKLSLPDCSLRLFLTSQGERDIEKFMALARYHVKIGPLHLSRDILCYVNRRSVELARFNLTSQQMGDLNRDVSARCSGMFLLARLIFDLFKRCVTRADFDDEYTGKGLPSGIDEAYGRILSQVRKREIESGRARAKPVLEILSCAQRKLYVHELQGMLSMDTTNRQIDFSRGRYTQHFKEICGPLVELNLDGTVDFAHQTVKDYLDQYHSEYVNLGSAAFHSAGILTSYLSLDCFASTSTSQDEKVIEAAKKGCFSFYKYAVLYWLRHIQCLGENTVPEARRNMSLRRDVQASYRNLISFSEVAHDDQDDMQLDGGADFTLLLEQTDSLYEGLLQNHEEDSPVVRQISRIQRAMEAVISTETDSDKKGLLKDAYGPRPYHCPVLSCLRFHDGFSTPEERENHHRTHERPFRCSFQDCSFHSVGFPTQRILDAHVDAFHEASIVPQFLNMKTCSIWVSLQNIVKTDDETLVGDMCVEAAKHPEKPPGLIAHAIEKGHFNSARALLQHFHGLDDIVSEKVGQGKLIDTLAGAGELGLMRQILALCPSLQWTAFDYWAACFAAISNGRKNMVSFLLDQAYHQDSNPPPRVPRELIRRAARAGYGDQLSVVLDKVGHLCPHNAFATCCLFIAGEGNAAALKPVLTTFLSACGPQAKKHKRFKHLYELPIGDAVTRLIEETVRYSQGKEGGSFNSAFQRAALRGDVDQLTRMLDLGIDINCISGQYGTALQAASKKGHVHVVRLLLDRGAQVGIVGGEYGHAVAAATASGQLEILEILLAAGADVSQEAQANSQKGVRKTQLSLVSGPKAAPPLHFAASEMQEGTLRALIEAGADVRAVDSNGDTALHVCVLGPCPYNNSGLKITFWHLPDVAGRIRHSSYTIAKLLLERGVLATAQNKAGNSPLHLLFRAGQLKSLNTAHLLHHPCAVQMAKMLFEAGASFDQLNNDNESARDAAIQMGGQTLQDLKREIPSAWEGHNRSDPDCEMRGHFEPREDVSQFPSPGLGLEPSASQSPGSPFETEPSYAPLEVEQRPTTPTDDPFILSALVTDYQYTPGDGTYSAADGINAPGVDEADRSSNCLHDPDSELFRNPWRHA</sequence>
<feature type="domain" description="NACHT" evidence="4">
    <location>
        <begin position="289"/>
        <end position="435"/>
    </location>
</feature>
<dbReference type="PROSITE" id="PS50088">
    <property type="entry name" value="ANK_REPEAT"/>
    <property type="match status" value="2"/>
</dbReference>
<gene>
    <name evidence="5" type="ORF">AYO21_07178</name>
</gene>
<keyword evidence="1" id="KW-0677">Repeat</keyword>
<dbReference type="SMART" id="SM00248">
    <property type="entry name" value="ANK"/>
    <property type="match status" value="7"/>
</dbReference>
<dbReference type="Gene3D" id="3.40.50.300">
    <property type="entry name" value="P-loop containing nucleotide triphosphate hydrolases"/>
    <property type="match status" value="1"/>
</dbReference>
<dbReference type="SUPFAM" id="SSF52540">
    <property type="entry name" value="P-loop containing nucleoside triphosphate hydrolases"/>
    <property type="match status" value="1"/>
</dbReference>
<feature type="compositionally biased region" description="Basic and acidic residues" evidence="3">
    <location>
        <begin position="1388"/>
        <end position="1410"/>
    </location>
</feature>
<evidence type="ECO:0000313" key="6">
    <source>
        <dbReference type="Proteomes" id="UP000077002"/>
    </source>
</evidence>
<dbReference type="InterPro" id="IPR056125">
    <property type="entry name" value="DUF7708"/>
</dbReference>
<evidence type="ECO:0000256" key="2">
    <source>
        <dbReference type="PROSITE-ProRule" id="PRU00023"/>
    </source>
</evidence>
<dbReference type="SUPFAM" id="SSF48403">
    <property type="entry name" value="Ankyrin repeat"/>
    <property type="match status" value="1"/>
</dbReference>
<dbReference type="InterPro" id="IPR054471">
    <property type="entry name" value="GPIID_WHD"/>
</dbReference>
<feature type="repeat" description="ANK" evidence="2">
    <location>
        <begin position="1138"/>
        <end position="1170"/>
    </location>
</feature>